<accession>A0ACD5WCI7</accession>
<proteinExistence type="predicted"/>
<sequence>MLSLRSGVLTRLLSSPATSSISPLRRLLSAAAATPAASPSPAFAVEQYLIDACGLTRAQALKASTKLSHVKSPTNPDAVLAFLTGLGLSSADVTAVVALDPKFLCTGVERTLAPTVAGLAGIGLSHTEIARLAALVPSSLRRRSVVPNLQYYLSLCGSFENLLRALKYDGNLLAYSIERIVKPNIAVLQERGLGDCDIAKLSIAMPRMLSTSLERIRMIVSCAEGLGLSPSSPMFRHALHAVAFLDKEKIAVKMEYMKKTFRWSDAEVRIAVCRAPTLLTSSKDMLQRKSEFLMSVVGLEPAYIAHRPVILNLSLEGRLRPRYYVLKFLKEKGLLDRNLGYYTIAKMTEKVFMEKYISPHCEAAPHLAEDYATACRGQVPARFVFA</sequence>
<reference evidence="1" key="1">
    <citation type="submission" date="2021-05" db="EMBL/GenBank/DDBJ databases">
        <authorList>
            <person name="Scholz U."/>
            <person name="Mascher M."/>
            <person name="Fiebig A."/>
        </authorList>
    </citation>
    <scope>NUCLEOTIDE SEQUENCE [LARGE SCALE GENOMIC DNA]</scope>
</reference>
<protein>
    <submittedName>
        <fullName evidence="1">Uncharacterized protein</fullName>
    </submittedName>
</protein>
<name>A0ACD5WCI7_AVESA</name>
<keyword evidence="2" id="KW-1185">Reference proteome</keyword>
<reference evidence="1" key="2">
    <citation type="submission" date="2025-09" db="UniProtKB">
        <authorList>
            <consortium name="EnsemblPlants"/>
        </authorList>
    </citation>
    <scope>IDENTIFICATION</scope>
</reference>
<dbReference type="Proteomes" id="UP001732700">
    <property type="component" value="Chromosome 4A"/>
</dbReference>
<evidence type="ECO:0000313" key="1">
    <source>
        <dbReference type="EnsemblPlants" id="AVESA.00010b.r2.4AG0617680.1.CDS.1"/>
    </source>
</evidence>
<organism evidence="1 2">
    <name type="scientific">Avena sativa</name>
    <name type="common">Oat</name>
    <dbReference type="NCBI Taxonomy" id="4498"/>
    <lineage>
        <taxon>Eukaryota</taxon>
        <taxon>Viridiplantae</taxon>
        <taxon>Streptophyta</taxon>
        <taxon>Embryophyta</taxon>
        <taxon>Tracheophyta</taxon>
        <taxon>Spermatophyta</taxon>
        <taxon>Magnoliopsida</taxon>
        <taxon>Liliopsida</taxon>
        <taxon>Poales</taxon>
        <taxon>Poaceae</taxon>
        <taxon>BOP clade</taxon>
        <taxon>Pooideae</taxon>
        <taxon>Poodae</taxon>
        <taxon>Poeae</taxon>
        <taxon>Poeae Chloroplast Group 1 (Aveneae type)</taxon>
        <taxon>Aveninae</taxon>
        <taxon>Avena</taxon>
    </lineage>
</organism>
<evidence type="ECO:0000313" key="2">
    <source>
        <dbReference type="Proteomes" id="UP001732700"/>
    </source>
</evidence>
<dbReference type="EnsemblPlants" id="AVESA.00010b.r2.4AG0617680.1">
    <property type="protein sequence ID" value="AVESA.00010b.r2.4AG0617680.1.CDS.1"/>
    <property type="gene ID" value="AVESA.00010b.r2.4AG0617680"/>
</dbReference>